<dbReference type="PANTHER" id="PTHR11845">
    <property type="entry name" value="5'-DEOXYNUCLEOTIDASE HDDC2"/>
    <property type="match status" value="1"/>
</dbReference>
<organism evidence="4 5">
    <name type="scientific">Alteromonas hispanica</name>
    <dbReference type="NCBI Taxonomy" id="315421"/>
    <lineage>
        <taxon>Bacteria</taxon>
        <taxon>Pseudomonadati</taxon>
        <taxon>Pseudomonadota</taxon>
        <taxon>Gammaproteobacteria</taxon>
        <taxon>Alteromonadales</taxon>
        <taxon>Alteromonadaceae</taxon>
        <taxon>Alteromonas/Salinimonas group</taxon>
        <taxon>Alteromonas</taxon>
    </lineage>
</organism>
<dbReference type="Gene3D" id="1.10.3210.10">
    <property type="entry name" value="Hypothetical protein af1432"/>
    <property type="match status" value="1"/>
</dbReference>
<keyword evidence="5" id="KW-1185">Reference proteome</keyword>
<protein>
    <submittedName>
        <fullName evidence="4">HD domain-containing protein</fullName>
    </submittedName>
</protein>
<dbReference type="Pfam" id="PF13023">
    <property type="entry name" value="HD_3"/>
    <property type="match status" value="1"/>
</dbReference>
<dbReference type="AlphaFoldDB" id="A0A6L9MUW4"/>
<evidence type="ECO:0000313" key="5">
    <source>
        <dbReference type="Proteomes" id="UP000478837"/>
    </source>
</evidence>
<keyword evidence="2" id="KW-0378">Hydrolase</keyword>
<dbReference type="SUPFAM" id="SSF109604">
    <property type="entry name" value="HD-domain/PDEase-like"/>
    <property type="match status" value="1"/>
</dbReference>
<gene>
    <name evidence="4" type="ORF">GTW09_10075</name>
</gene>
<evidence type="ECO:0000313" key="4">
    <source>
        <dbReference type="EMBL" id="NDW21867.1"/>
    </source>
</evidence>
<evidence type="ECO:0000256" key="2">
    <source>
        <dbReference type="ARBA" id="ARBA00022801"/>
    </source>
</evidence>
<reference evidence="4 5" key="1">
    <citation type="submission" date="2020-01" db="EMBL/GenBank/DDBJ databases">
        <title>Genomes of bacteria type strains.</title>
        <authorList>
            <person name="Chen J."/>
            <person name="Zhu S."/>
            <person name="Yang J."/>
        </authorList>
    </citation>
    <scope>NUCLEOTIDE SEQUENCE [LARGE SCALE GENOMIC DNA]</scope>
    <source>
        <strain evidence="4 5">LMG 22958</strain>
    </source>
</reference>
<proteinExistence type="predicted"/>
<dbReference type="GO" id="GO:0046872">
    <property type="term" value="F:metal ion binding"/>
    <property type="evidence" value="ECO:0007669"/>
    <property type="project" value="UniProtKB-KW"/>
</dbReference>
<dbReference type="RefSeq" id="WP_163111778.1">
    <property type="nucleotide sequence ID" value="NZ_JAAAWP010000005.1"/>
</dbReference>
<dbReference type="GO" id="GO:0002953">
    <property type="term" value="F:5'-deoxynucleotidase activity"/>
    <property type="evidence" value="ECO:0007669"/>
    <property type="project" value="InterPro"/>
</dbReference>
<dbReference type="GO" id="GO:0005737">
    <property type="term" value="C:cytoplasm"/>
    <property type="evidence" value="ECO:0007669"/>
    <property type="project" value="TreeGrafter"/>
</dbReference>
<dbReference type="InterPro" id="IPR039356">
    <property type="entry name" value="YfbR/HDDC2"/>
</dbReference>
<dbReference type="PANTHER" id="PTHR11845:SF13">
    <property type="entry name" value="5'-DEOXYNUCLEOTIDASE HDDC2"/>
    <property type="match status" value="1"/>
</dbReference>
<dbReference type="EMBL" id="JAAAWP010000005">
    <property type="protein sequence ID" value="NDW21867.1"/>
    <property type="molecule type" value="Genomic_DNA"/>
</dbReference>
<sequence>MTPVDSFADFICELDKLKAVKRKITLPADNNREENSAEHSWHVALMASMLSQYAAKPIDIQRVIQMILIHDVVEIDAGDMFAFNTQQDHAAQAEKEMAAAKRIFGLLPPPLDETMLQLWLEFEDAATPDAEFAKAMDRVLPVFQNMNAKGGSWTTHKISRQQIEKRNAHLKTCAPALWNYVNEQLDIAVENAWLIDSTAR</sequence>
<comment type="caution">
    <text evidence="4">The sequence shown here is derived from an EMBL/GenBank/DDBJ whole genome shotgun (WGS) entry which is preliminary data.</text>
</comment>
<dbReference type="InterPro" id="IPR006674">
    <property type="entry name" value="HD_domain"/>
</dbReference>
<name>A0A6L9MUW4_9ALTE</name>
<dbReference type="Proteomes" id="UP000478837">
    <property type="component" value="Unassembled WGS sequence"/>
</dbReference>
<feature type="domain" description="HD" evidence="3">
    <location>
        <begin position="14"/>
        <end position="178"/>
    </location>
</feature>
<evidence type="ECO:0000256" key="1">
    <source>
        <dbReference type="ARBA" id="ARBA00022723"/>
    </source>
</evidence>
<evidence type="ECO:0000259" key="3">
    <source>
        <dbReference type="Pfam" id="PF13023"/>
    </source>
</evidence>
<keyword evidence="1" id="KW-0479">Metal-binding</keyword>
<accession>A0A6L9MUW4</accession>